<feature type="transmembrane region" description="Helical" evidence="6">
    <location>
        <begin position="317"/>
        <end position="337"/>
    </location>
</feature>
<dbReference type="PANTHER" id="PTHR43531">
    <property type="entry name" value="PROTEIN ICFG"/>
    <property type="match status" value="1"/>
</dbReference>
<feature type="compositionally biased region" description="Polar residues" evidence="5">
    <location>
        <begin position="439"/>
        <end position="450"/>
    </location>
</feature>
<keyword evidence="10" id="KW-1185">Reference proteome</keyword>
<reference evidence="9 10" key="1">
    <citation type="submission" date="2022-08" db="EMBL/GenBank/DDBJ databases">
        <title>Genome Sequence of the sulphate-reducing bacterium, Pseudodesulfovibrio sp. SYK.</title>
        <authorList>
            <person name="Kondo R."/>
            <person name="Kataoka T."/>
        </authorList>
    </citation>
    <scope>NUCLEOTIDE SEQUENCE [LARGE SCALE GENOMIC DNA]</scope>
    <source>
        <strain evidence="9 10">SYK</strain>
    </source>
</reference>
<evidence type="ECO:0000256" key="5">
    <source>
        <dbReference type="SAM" id="MobiDB-lite"/>
    </source>
</evidence>
<name>A0ABN6S8B8_9BACT</name>
<dbReference type="SMART" id="SM00304">
    <property type="entry name" value="HAMP"/>
    <property type="match status" value="1"/>
</dbReference>
<dbReference type="InterPro" id="IPR004089">
    <property type="entry name" value="MCPsignal_dom"/>
</dbReference>
<feature type="compositionally biased region" description="Low complexity" evidence="5">
    <location>
        <begin position="402"/>
        <end position="417"/>
    </location>
</feature>
<dbReference type="SUPFAM" id="SSF58104">
    <property type="entry name" value="Methyl-accepting chemotaxis protein (MCP) signaling domain"/>
    <property type="match status" value="1"/>
</dbReference>
<dbReference type="InterPro" id="IPR051310">
    <property type="entry name" value="MCP_chemotaxis"/>
</dbReference>
<dbReference type="InterPro" id="IPR003660">
    <property type="entry name" value="HAMP_dom"/>
</dbReference>
<dbReference type="Gene3D" id="1.20.120.30">
    <property type="entry name" value="Aspartate receptor, ligand-binding domain"/>
    <property type="match status" value="1"/>
</dbReference>
<evidence type="ECO:0000256" key="1">
    <source>
        <dbReference type="ARBA" id="ARBA00022500"/>
    </source>
</evidence>
<sequence>MKNIKLSVKLIGGFIATALITLVVGVIGYVELDSMEEHVVTLGEKSMPKVEALLQMESHLNSAMVGMRTLMSPGLDEAMRKSQYEVLATNRAAYGENFKVYSTLDRSPQEEQLSKAFLAEVGAWSKSNNQAVETSKKLLALDILNPEQYMKNLWLFTSDHYQLAAKVGELLAAGSSFEGGDDPAQCRFGQWLASYTTTNPEIAKILKEVRKPHDHFHQAVARIKEASRQGQNGEAFEAYEGQMMPAAEDVFGYFDKLRESAQLSVTTFDEMTKVLMGESAVGQEKTMNVMDKLVKFNLEESDRSVHEAEAGAESAKLLAVVGVIVGVVIALFLGILLTRGITGPIFKGVTFAQEMANGNFSEKLDVVQKDEIGDLANALNEMVDKLRGVVQEVQSASDNVASGSEEMSSSSQSLSQGATEQAASIEEVSSSMEEMGANVRQSADNAQQTEKISKQAAVDARKGGDAVLQTVQAMKDIAEKISIIEDIARQTNLLALNAAIEAARAGEHGKGFAVVAAEVRKLAERSGTAASEISELSSSSVQVAEGAGEMLQKIVPDIQKTAELVQEITAASNEQDAGVGQINTAIQQLDQIIQQNAAASEEMASTSEELSGQATQMQMTMGFFKIGQIGGAAPRSTAVASASRKPQALPQTSPKVSASRGVDMNMDDEDFERF</sequence>
<evidence type="ECO:0000256" key="3">
    <source>
        <dbReference type="PROSITE-ProRule" id="PRU00284"/>
    </source>
</evidence>
<dbReference type="CDD" id="cd06225">
    <property type="entry name" value="HAMP"/>
    <property type="match status" value="1"/>
</dbReference>
<evidence type="ECO:0000256" key="2">
    <source>
        <dbReference type="ARBA" id="ARBA00029447"/>
    </source>
</evidence>
<keyword evidence="1" id="KW-0145">Chemotaxis</keyword>
<dbReference type="Proteomes" id="UP001317742">
    <property type="component" value="Chromosome"/>
</dbReference>
<evidence type="ECO:0000313" key="10">
    <source>
        <dbReference type="Proteomes" id="UP001317742"/>
    </source>
</evidence>
<dbReference type="Pfam" id="PF13682">
    <property type="entry name" value="CZB"/>
    <property type="match status" value="1"/>
</dbReference>
<feature type="coiled-coil region" evidence="4">
    <location>
        <begin position="582"/>
        <end position="609"/>
    </location>
</feature>
<keyword evidence="4" id="KW-0175">Coiled coil</keyword>
<keyword evidence="6" id="KW-0812">Transmembrane</keyword>
<dbReference type="PROSITE" id="PS50111">
    <property type="entry name" value="CHEMOTAXIS_TRANSDUC_2"/>
    <property type="match status" value="1"/>
</dbReference>
<dbReference type="SMART" id="SM00283">
    <property type="entry name" value="MA"/>
    <property type="match status" value="1"/>
</dbReference>
<dbReference type="Pfam" id="PF00672">
    <property type="entry name" value="HAMP"/>
    <property type="match status" value="1"/>
</dbReference>
<dbReference type="Pfam" id="PF12729">
    <property type="entry name" value="4HB_MCP_1"/>
    <property type="match status" value="1"/>
</dbReference>
<feature type="domain" description="HAMP" evidence="8">
    <location>
        <begin position="339"/>
        <end position="391"/>
    </location>
</feature>
<proteinExistence type="inferred from homology"/>
<feature type="region of interest" description="Disordered" evidence="5">
    <location>
        <begin position="397"/>
        <end position="459"/>
    </location>
</feature>
<evidence type="ECO:0000256" key="4">
    <source>
        <dbReference type="SAM" id="Coils"/>
    </source>
</evidence>
<keyword evidence="6" id="KW-1133">Transmembrane helix</keyword>
<feature type="region of interest" description="Disordered" evidence="5">
    <location>
        <begin position="635"/>
        <end position="674"/>
    </location>
</feature>
<feature type="compositionally biased region" description="Low complexity" evidence="5">
    <location>
        <begin position="424"/>
        <end position="435"/>
    </location>
</feature>
<dbReference type="PANTHER" id="PTHR43531:SF11">
    <property type="entry name" value="METHYL-ACCEPTING CHEMOTAXIS PROTEIN 3"/>
    <property type="match status" value="1"/>
</dbReference>
<evidence type="ECO:0000313" key="9">
    <source>
        <dbReference type="EMBL" id="BDQ38603.1"/>
    </source>
</evidence>
<comment type="similarity">
    <text evidence="2">Belongs to the methyl-accepting chemotaxis (MCP) protein family.</text>
</comment>
<dbReference type="InterPro" id="IPR024478">
    <property type="entry name" value="HlyB_4HB_MCP"/>
</dbReference>
<keyword evidence="3" id="KW-0807">Transducer</keyword>
<evidence type="ECO:0000256" key="6">
    <source>
        <dbReference type="SAM" id="Phobius"/>
    </source>
</evidence>
<dbReference type="Gene3D" id="1.10.287.950">
    <property type="entry name" value="Methyl-accepting chemotaxis protein"/>
    <property type="match status" value="1"/>
</dbReference>
<dbReference type="PROSITE" id="PS50885">
    <property type="entry name" value="HAMP"/>
    <property type="match status" value="1"/>
</dbReference>
<gene>
    <name evidence="9" type="primary">mcp34H-12_3</name>
    <name evidence="9" type="ORF">SYK_29630</name>
</gene>
<dbReference type="RefSeq" id="WP_281761098.1">
    <property type="nucleotide sequence ID" value="NZ_AP026709.1"/>
</dbReference>
<dbReference type="InterPro" id="IPR025991">
    <property type="entry name" value="Chemoreceptor_zinc-bind_dom"/>
</dbReference>
<evidence type="ECO:0000259" key="8">
    <source>
        <dbReference type="PROSITE" id="PS50885"/>
    </source>
</evidence>
<feature type="transmembrane region" description="Helical" evidence="6">
    <location>
        <begin position="12"/>
        <end position="30"/>
    </location>
</feature>
<feature type="domain" description="Methyl-accepting transducer" evidence="7">
    <location>
        <begin position="396"/>
        <end position="611"/>
    </location>
</feature>
<evidence type="ECO:0000259" key="7">
    <source>
        <dbReference type="PROSITE" id="PS50111"/>
    </source>
</evidence>
<feature type="compositionally biased region" description="Acidic residues" evidence="5">
    <location>
        <begin position="665"/>
        <end position="674"/>
    </location>
</feature>
<protein>
    <submittedName>
        <fullName evidence="9">Chemotaxis protein</fullName>
    </submittedName>
</protein>
<organism evidence="9 10">
    <name type="scientific">Pseudodesulfovibrio nedwellii</name>
    <dbReference type="NCBI Taxonomy" id="2973072"/>
    <lineage>
        <taxon>Bacteria</taxon>
        <taxon>Pseudomonadati</taxon>
        <taxon>Thermodesulfobacteriota</taxon>
        <taxon>Desulfovibrionia</taxon>
        <taxon>Desulfovibrionales</taxon>
        <taxon>Desulfovibrionaceae</taxon>
    </lineage>
</organism>
<accession>A0ABN6S8B8</accession>
<dbReference type="Pfam" id="PF00015">
    <property type="entry name" value="MCPsignal"/>
    <property type="match status" value="1"/>
</dbReference>
<dbReference type="EMBL" id="AP026709">
    <property type="protein sequence ID" value="BDQ38603.1"/>
    <property type="molecule type" value="Genomic_DNA"/>
</dbReference>
<keyword evidence="6" id="KW-0472">Membrane</keyword>